<dbReference type="RefSeq" id="XP_004828705.1">
    <property type="nucleotide sequence ID" value="XM_004828648.1"/>
</dbReference>
<organism evidence="2 3">
    <name type="scientific">Theileria equi strain WA</name>
    <dbReference type="NCBI Taxonomy" id="1537102"/>
    <lineage>
        <taxon>Eukaryota</taxon>
        <taxon>Sar</taxon>
        <taxon>Alveolata</taxon>
        <taxon>Apicomplexa</taxon>
        <taxon>Aconoidasida</taxon>
        <taxon>Piroplasmida</taxon>
        <taxon>Theileriidae</taxon>
        <taxon>Theileria</taxon>
    </lineage>
</organism>
<dbReference type="KEGG" id="beq:BEWA_018840"/>
<sequence>MLGSNVDGPKYNFSEGVGATQIDLQLDAPSKESGTIYHDNQDVGYSSIASIETQPTLRYNSGLHHSHSIDYSYDLDKISTSYNPLFSGSYSFENAEQYTAAPIDSAQPDFPPTSEQQDVAENAPEEKVEGEENSSEGCVDVKDTNPSVDTTNFNNPVYGPDGLVKQTNKVIAVNPVILVDKVERSLIVQWYENDIKREQRISYKKYGNAKAQQRAEGLISKLLAGSTFDQLYPEKGPPILTIFENAGKYMVSLTRDRIMREWRVDWTNGNGSKMRARWSCKKVGNEEAKKRAETFAYSLVQGTFNPRLLHKATGTRLSKNDMKYNGMIKNMESVSKLQQSVTLSEGHDKVSENAWQSTVPSKRRSKKRSIRTDTETKRTRRRKKSVVPQVNDGSQYNSQCYPYMNVCHDGNFTQQYYQFYPEDCETSSSMNPQCDVINYNSQQMLQQSWVDWNGNNMRKMVGYGREWDYNSNPVDFQYFSQSSQNALSQNSINSGDWLSQSYMNMYMQQGDISTSCDYADNTANDARMPNQYYAYYNDQGICYPDNLSSQEPLGMMNHYYNYSNIKTDGISQWSDGDIQNADKSYIARDCDVISNDTVRLSTDGMLRSNVKLDGILKGENVVDVKSEKDMCNICPQQMQPTYGGITGNQVDGMVNPLDIRGQNLSISTRMYTTDHYGYTNSELGDVKHDEPSMNCFTGEIMHDDVPLLHRGTQNLTSNIVNNHIINGGYQPLLGNMMGTVPGTKDLLHMYHKDKLHMENFDNTYRDTNDSINYYNM</sequence>
<evidence type="ECO:0000313" key="3">
    <source>
        <dbReference type="Proteomes" id="UP000031512"/>
    </source>
</evidence>
<dbReference type="EMBL" id="CP001669">
    <property type="protein sequence ID" value="AFZ79039.1"/>
    <property type="molecule type" value="Genomic_DNA"/>
</dbReference>
<accession>L0AVX0</accession>
<feature type="region of interest" description="Disordered" evidence="1">
    <location>
        <begin position="343"/>
        <end position="391"/>
    </location>
</feature>
<feature type="compositionally biased region" description="Polar residues" evidence="1">
    <location>
        <begin position="144"/>
        <end position="154"/>
    </location>
</feature>
<dbReference type="VEuPathDB" id="PiroplasmaDB:BEWA_018840"/>
<name>L0AVX0_THEEQ</name>
<feature type="region of interest" description="Disordered" evidence="1">
    <location>
        <begin position="103"/>
        <end position="154"/>
    </location>
</feature>
<gene>
    <name evidence="2" type="ORF">BEWA_018840</name>
</gene>
<evidence type="ECO:0000256" key="1">
    <source>
        <dbReference type="SAM" id="MobiDB-lite"/>
    </source>
</evidence>
<dbReference type="AlphaFoldDB" id="L0AVX0"/>
<keyword evidence="3" id="KW-1185">Reference proteome</keyword>
<dbReference type="OrthoDB" id="385798at2759"/>
<protein>
    <submittedName>
        <fullName evidence="2">Uncharacterized protein</fullName>
    </submittedName>
</protein>
<reference evidence="2 3" key="1">
    <citation type="journal article" date="2012" name="BMC Genomics">
        <title>Comparative genomic analysis and phylogenetic position of Theileria equi.</title>
        <authorList>
            <person name="Kappmeyer L.S."/>
            <person name="Thiagarajan M."/>
            <person name="Herndon D.R."/>
            <person name="Ramsay J.D."/>
            <person name="Caler E."/>
            <person name="Djikeng A."/>
            <person name="Gillespie J.J."/>
            <person name="Lau A.O."/>
            <person name="Roalson E.H."/>
            <person name="Silva J.C."/>
            <person name="Silva M.G."/>
            <person name="Suarez C.E."/>
            <person name="Ueti M.W."/>
            <person name="Nene V.M."/>
            <person name="Mealey R.H."/>
            <person name="Knowles D.P."/>
            <person name="Brayton K.A."/>
        </authorList>
    </citation>
    <scope>NUCLEOTIDE SEQUENCE [LARGE SCALE GENOMIC DNA]</scope>
    <source>
        <strain evidence="2 3">WA</strain>
    </source>
</reference>
<dbReference type="GeneID" id="15803827"/>
<evidence type="ECO:0000313" key="2">
    <source>
        <dbReference type="EMBL" id="AFZ79039.1"/>
    </source>
</evidence>
<dbReference type="Proteomes" id="UP000031512">
    <property type="component" value="Chromosome 1"/>
</dbReference>
<dbReference type="eggNOG" id="ENOG502QUX8">
    <property type="taxonomic scope" value="Eukaryota"/>
</dbReference>
<proteinExistence type="predicted"/>